<dbReference type="CDD" id="cd03411">
    <property type="entry name" value="Ferrochelatase_N"/>
    <property type="match status" value="1"/>
</dbReference>
<keyword evidence="2 7" id="KW-0408">Iron</keyword>
<dbReference type="PANTHER" id="PTHR11108">
    <property type="entry name" value="FERROCHELATASE"/>
    <property type="match status" value="1"/>
</dbReference>
<dbReference type="Pfam" id="PF00762">
    <property type="entry name" value="Ferrochelatase"/>
    <property type="match status" value="1"/>
</dbReference>
<gene>
    <name evidence="7" type="primary">hemH</name>
    <name evidence="9" type="ORF">MNODULE_14235</name>
</gene>
<accession>A0A7X6IBR1</accession>
<keyword evidence="3 7" id="KW-0350">Heme biosynthesis</keyword>
<dbReference type="GO" id="GO:0004325">
    <property type="term" value="F:ferrochelatase activity"/>
    <property type="evidence" value="ECO:0007669"/>
    <property type="project" value="UniProtKB-UniRule"/>
</dbReference>
<keyword evidence="7" id="KW-0479">Metal-binding</keyword>
<feature type="binding site" evidence="7">
    <location>
        <position position="273"/>
    </location>
    <ligand>
        <name>Fe(2+)</name>
        <dbReference type="ChEBI" id="CHEBI:29033"/>
    </ligand>
</feature>
<comment type="pathway">
    <text evidence="7 8">Porphyrin-containing compound metabolism; protoheme biosynthesis; protoheme from protoporphyrin-IX: step 1/1.</text>
</comment>
<comment type="function">
    <text evidence="7 8">Catalyzes the ferrous insertion into protoporphyrin IX.</text>
</comment>
<evidence type="ECO:0000256" key="8">
    <source>
        <dbReference type="RuleBase" id="RU000607"/>
    </source>
</evidence>
<dbReference type="HAMAP" id="MF_00323">
    <property type="entry name" value="Ferrochelatase"/>
    <property type="match status" value="1"/>
</dbReference>
<comment type="subcellular location">
    <subcellularLocation>
        <location evidence="7 8">Cytoplasm</location>
    </subcellularLocation>
</comment>
<keyword evidence="10" id="KW-1185">Reference proteome</keyword>
<evidence type="ECO:0000313" key="10">
    <source>
        <dbReference type="Proteomes" id="UP000534783"/>
    </source>
</evidence>
<evidence type="ECO:0000313" key="9">
    <source>
        <dbReference type="EMBL" id="NKE71903.1"/>
    </source>
</evidence>
<dbReference type="InterPro" id="IPR033659">
    <property type="entry name" value="Ferrochelatase_N"/>
</dbReference>
<dbReference type="EC" id="4.98.1.1" evidence="7 8"/>
<dbReference type="CDD" id="cd00419">
    <property type="entry name" value="Ferrochelatase_C"/>
    <property type="match status" value="1"/>
</dbReference>
<evidence type="ECO:0000256" key="4">
    <source>
        <dbReference type="ARBA" id="ARBA00023239"/>
    </source>
</evidence>
<dbReference type="AlphaFoldDB" id="A0A7X6IBR1"/>
<name>A0A7X6IBR1_9BACT</name>
<dbReference type="Gene3D" id="3.40.50.1400">
    <property type="match status" value="2"/>
</dbReference>
<sequence length="319" mass="35344">MITRNGNPMKKVPSEQVAVLLMAHGGPDSLDDVEPFLRHIMKDRVPSPEIVSQVRERYRLIGGKSPLLEITQQQAAALEAELNKKSSRFRVYIGMRHWTPFIKEAVKQINEDQSQQLIAISLAPHYSKLSVGAYIQALQTALADAGSDLPMTAVESWHNQPLLLDAFAKKVKEALVAYPEEIRSTIPILFTAHSLPERVLAEGDPYPKELEVTVAGVVKRLGKVNSRFAYQSRGMSPGKWLGPEVDEVLNELAAKGEKHLLIVPVGFVCDHVEILYDIDILYKQTAESKGIALRRTESLNASPLFIQALAAVVHAHLPV</sequence>
<dbReference type="PANTHER" id="PTHR11108:SF1">
    <property type="entry name" value="FERROCHELATASE, MITOCHONDRIAL"/>
    <property type="match status" value="1"/>
</dbReference>
<comment type="catalytic activity">
    <reaction evidence="7 8">
        <text>heme b + 2 H(+) = protoporphyrin IX + Fe(2+)</text>
        <dbReference type="Rhea" id="RHEA:22584"/>
        <dbReference type="ChEBI" id="CHEBI:15378"/>
        <dbReference type="ChEBI" id="CHEBI:29033"/>
        <dbReference type="ChEBI" id="CHEBI:57306"/>
        <dbReference type="ChEBI" id="CHEBI:60344"/>
        <dbReference type="EC" id="4.98.1.1"/>
    </reaction>
</comment>
<evidence type="ECO:0000256" key="2">
    <source>
        <dbReference type="ARBA" id="ARBA00023004"/>
    </source>
</evidence>
<dbReference type="GO" id="GO:0005737">
    <property type="term" value="C:cytoplasm"/>
    <property type="evidence" value="ECO:0007669"/>
    <property type="project" value="UniProtKB-SubCell"/>
</dbReference>
<proteinExistence type="inferred from homology"/>
<keyword evidence="4 7" id="KW-0456">Lyase</keyword>
<dbReference type="GO" id="GO:0006783">
    <property type="term" value="P:heme biosynthetic process"/>
    <property type="evidence" value="ECO:0007669"/>
    <property type="project" value="UniProtKB-UniRule"/>
</dbReference>
<evidence type="ECO:0000256" key="7">
    <source>
        <dbReference type="HAMAP-Rule" id="MF_00323"/>
    </source>
</evidence>
<evidence type="ECO:0000256" key="1">
    <source>
        <dbReference type="ARBA" id="ARBA00007718"/>
    </source>
</evidence>
<comment type="similarity">
    <text evidence="1 7 8">Belongs to the ferrochelatase family.</text>
</comment>
<dbReference type="InterPro" id="IPR033644">
    <property type="entry name" value="Ferrochelatase_C"/>
</dbReference>
<dbReference type="RefSeq" id="WP_168060957.1">
    <property type="nucleotide sequence ID" value="NZ_VTOW01000002.1"/>
</dbReference>
<keyword evidence="5 7" id="KW-0627">Porphyrin biosynthesis</keyword>
<dbReference type="InterPro" id="IPR019772">
    <property type="entry name" value="Ferrochelatase_AS"/>
</dbReference>
<protein>
    <recommendedName>
        <fullName evidence="7 8">Ferrochelatase</fullName>
        <ecNumber evidence="7 8">4.98.1.1</ecNumber>
    </recommendedName>
    <alternativeName>
        <fullName evidence="7">Heme synthase</fullName>
    </alternativeName>
    <alternativeName>
        <fullName evidence="7">Protoheme ferro-lyase</fullName>
    </alternativeName>
</protein>
<dbReference type="NCBIfam" id="TIGR00109">
    <property type="entry name" value="hemH"/>
    <property type="match status" value="1"/>
</dbReference>
<evidence type="ECO:0000256" key="3">
    <source>
        <dbReference type="ARBA" id="ARBA00023133"/>
    </source>
</evidence>
<feature type="binding site" evidence="7">
    <location>
        <position position="193"/>
    </location>
    <ligand>
        <name>Fe(2+)</name>
        <dbReference type="ChEBI" id="CHEBI:29033"/>
    </ligand>
</feature>
<dbReference type="PROSITE" id="PS00534">
    <property type="entry name" value="FERROCHELATASE"/>
    <property type="match status" value="1"/>
</dbReference>
<comment type="catalytic activity">
    <reaction evidence="6">
        <text>Fe-coproporphyrin III + 2 H(+) = coproporphyrin III + Fe(2+)</text>
        <dbReference type="Rhea" id="RHEA:49572"/>
        <dbReference type="ChEBI" id="CHEBI:15378"/>
        <dbReference type="ChEBI" id="CHEBI:29033"/>
        <dbReference type="ChEBI" id="CHEBI:68438"/>
        <dbReference type="ChEBI" id="CHEBI:131725"/>
        <dbReference type="EC" id="4.99.1.9"/>
    </reaction>
    <physiologicalReaction direction="right-to-left" evidence="6">
        <dbReference type="Rhea" id="RHEA:49574"/>
    </physiologicalReaction>
</comment>
<dbReference type="GO" id="GO:0046872">
    <property type="term" value="F:metal ion binding"/>
    <property type="evidence" value="ECO:0007669"/>
    <property type="project" value="UniProtKB-KW"/>
</dbReference>
<dbReference type="EMBL" id="VTOW01000002">
    <property type="protein sequence ID" value="NKE71903.1"/>
    <property type="molecule type" value="Genomic_DNA"/>
</dbReference>
<dbReference type="SUPFAM" id="SSF53800">
    <property type="entry name" value="Chelatase"/>
    <property type="match status" value="1"/>
</dbReference>
<reference evidence="9 10" key="1">
    <citation type="journal article" date="2020" name="Nature">
        <title>Bacterial chemolithoautotrophy via manganese oxidation.</title>
        <authorList>
            <person name="Yu H."/>
            <person name="Leadbetter J.R."/>
        </authorList>
    </citation>
    <scope>NUCLEOTIDE SEQUENCE [LARGE SCALE GENOMIC DNA]</scope>
    <source>
        <strain evidence="9 10">Mn-1</strain>
    </source>
</reference>
<evidence type="ECO:0000256" key="6">
    <source>
        <dbReference type="ARBA" id="ARBA00024536"/>
    </source>
</evidence>
<organism evidence="9 10">
    <name type="scientific">Candidatus Manganitrophus noduliformans</name>
    <dbReference type="NCBI Taxonomy" id="2606439"/>
    <lineage>
        <taxon>Bacteria</taxon>
        <taxon>Pseudomonadati</taxon>
        <taxon>Nitrospirota</taxon>
        <taxon>Nitrospiria</taxon>
        <taxon>Candidatus Troglogloeales</taxon>
        <taxon>Candidatus Manganitrophaceae</taxon>
        <taxon>Candidatus Manganitrophus</taxon>
    </lineage>
</organism>
<keyword evidence="7 8" id="KW-0963">Cytoplasm</keyword>
<dbReference type="Proteomes" id="UP000534783">
    <property type="component" value="Unassembled WGS sequence"/>
</dbReference>
<dbReference type="UniPathway" id="UPA00252">
    <property type="reaction ID" value="UER00325"/>
</dbReference>
<dbReference type="InterPro" id="IPR001015">
    <property type="entry name" value="Ferrochelatase"/>
</dbReference>
<comment type="caution">
    <text evidence="9">The sequence shown here is derived from an EMBL/GenBank/DDBJ whole genome shotgun (WGS) entry which is preliminary data.</text>
</comment>
<evidence type="ECO:0000256" key="5">
    <source>
        <dbReference type="ARBA" id="ARBA00023244"/>
    </source>
</evidence>